<proteinExistence type="predicted"/>
<dbReference type="PANTHER" id="PTHR47843">
    <property type="entry name" value="BTB DOMAIN-CONTAINING PROTEIN-RELATED"/>
    <property type="match status" value="1"/>
</dbReference>
<protein>
    <recommendedName>
        <fullName evidence="1">BTB domain-containing protein</fullName>
    </recommendedName>
</protein>
<keyword evidence="3" id="KW-1185">Reference proteome</keyword>
<evidence type="ECO:0000259" key="1">
    <source>
        <dbReference type="PROSITE" id="PS50097"/>
    </source>
</evidence>
<dbReference type="PROSITE" id="PS50097">
    <property type="entry name" value="BTB"/>
    <property type="match status" value="1"/>
</dbReference>
<comment type="caution">
    <text evidence="2">The sequence shown here is derived from an EMBL/GenBank/DDBJ whole genome shotgun (WGS) entry which is preliminary data.</text>
</comment>
<dbReference type="Proteomes" id="UP000191500">
    <property type="component" value="Unassembled WGS sequence"/>
</dbReference>
<dbReference type="EMBL" id="MDDG01000006">
    <property type="protein sequence ID" value="OQE40224.1"/>
    <property type="molecule type" value="Genomic_DNA"/>
</dbReference>
<sequence length="234" mass="26547">MAQSSAQKMGCDIKKIQGPTLTIAVGASKEPFHVHKSIICASSPFFEKAMSGPWKESKERTFELPENDPRIFTLYSHWLYFAKIPEVPKDAASHGKAQKHSRVYHDLVKAYVLGDKLLDIKFQNSVLDAIVEKRYESGARSGTHYLPCINTINLTYFKTTESAGIRKLFVDMYVRGATEECLSGEFTKPFLCSVAQGPIKSRAPVHKRIRAFDYHVKSTMETQNLKRKRSKEKL</sequence>
<dbReference type="InterPro" id="IPR000210">
    <property type="entry name" value="BTB/POZ_dom"/>
</dbReference>
<evidence type="ECO:0000313" key="3">
    <source>
        <dbReference type="Proteomes" id="UP000191500"/>
    </source>
</evidence>
<dbReference type="STRING" id="36646.A0A1V6UP78"/>
<dbReference type="PANTHER" id="PTHR47843:SF2">
    <property type="entry name" value="BTB DOMAIN-CONTAINING PROTEIN"/>
    <property type="match status" value="1"/>
</dbReference>
<gene>
    <name evidence="2" type="ORF">PENCOP_c006G08834</name>
</gene>
<dbReference type="Gene3D" id="3.30.710.10">
    <property type="entry name" value="Potassium Channel Kv1.1, Chain A"/>
    <property type="match status" value="1"/>
</dbReference>
<organism evidence="2 3">
    <name type="scientific">Penicillium coprophilum</name>
    <dbReference type="NCBI Taxonomy" id="36646"/>
    <lineage>
        <taxon>Eukaryota</taxon>
        <taxon>Fungi</taxon>
        <taxon>Dikarya</taxon>
        <taxon>Ascomycota</taxon>
        <taxon>Pezizomycotina</taxon>
        <taxon>Eurotiomycetes</taxon>
        <taxon>Eurotiomycetidae</taxon>
        <taxon>Eurotiales</taxon>
        <taxon>Aspergillaceae</taxon>
        <taxon>Penicillium</taxon>
    </lineage>
</organism>
<dbReference type="InterPro" id="IPR011333">
    <property type="entry name" value="SKP1/BTB/POZ_sf"/>
</dbReference>
<feature type="domain" description="BTB" evidence="1">
    <location>
        <begin position="19"/>
        <end position="88"/>
    </location>
</feature>
<dbReference type="AlphaFoldDB" id="A0A1V6UP78"/>
<accession>A0A1V6UP78</accession>
<name>A0A1V6UP78_9EURO</name>
<dbReference type="Pfam" id="PF00651">
    <property type="entry name" value="BTB"/>
    <property type="match status" value="1"/>
</dbReference>
<reference evidence="3" key="1">
    <citation type="journal article" date="2017" name="Nat. Microbiol.">
        <title>Global analysis of biosynthetic gene clusters reveals vast potential of secondary metabolite production in Penicillium species.</title>
        <authorList>
            <person name="Nielsen J.C."/>
            <person name="Grijseels S."/>
            <person name="Prigent S."/>
            <person name="Ji B."/>
            <person name="Dainat J."/>
            <person name="Nielsen K.F."/>
            <person name="Frisvad J.C."/>
            <person name="Workman M."/>
            <person name="Nielsen J."/>
        </authorList>
    </citation>
    <scope>NUCLEOTIDE SEQUENCE [LARGE SCALE GENOMIC DNA]</scope>
    <source>
        <strain evidence="3">IBT 31321</strain>
    </source>
</reference>
<evidence type="ECO:0000313" key="2">
    <source>
        <dbReference type="EMBL" id="OQE40224.1"/>
    </source>
</evidence>
<dbReference type="CDD" id="cd18186">
    <property type="entry name" value="BTB_POZ_ZBTB_KLHL-like"/>
    <property type="match status" value="1"/>
</dbReference>
<dbReference type="SUPFAM" id="SSF54695">
    <property type="entry name" value="POZ domain"/>
    <property type="match status" value="1"/>
</dbReference>